<organism evidence="7 8">
    <name type="scientific">Bremerella volcania</name>
    <dbReference type="NCBI Taxonomy" id="2527984"/>
    <lineage>
        <taxon>Bacteria</taxon>
        <taxon>Pseudomonadati</taxon>
        <taxon>Planctomycetota</taxon>
        <taxon>Planctomycetia</taxon>
        <taxon>Pirellulales</taxon>
        <taxon>Pirellulaceae</taxon>
        <taxon>Bremerella</taxon>
    </lineage>
</organism>
<gene>
    <name evidence="7" type="primary">sigL_2</name>
    <name evidence="7" type="ORF">Pan97_28880</name>
</gene>
<dbReference type="InterPro" id="IPR013249">
    <property type="entry name" value="RNA_pol_sigma70_r4_t2"/>
</dbReference>
<dbReference type="GO" id="GO:0006352">
    <property type="term" value="P:DNA-templated transcription initiation"/>
    <property type="evidence" value="ECO:0007669"/>
    <property type="project" value="InterPro"/>
</dbReference>
<accession>A0A518C9E2</accession>
<dbReference type="EMBL" id="CP036289">
    <property type="protein sequence ID" value="QDU75846.1"/>
    <property type="molecule type" value="Genomic_DNA"/>
</dbReference>
<dbReference type="SUPFAM" id="SSF88946">
    <property type="entry name" value="Sigma2 domain of RNA polymerase sigma factors"/>
    <property type="match status" value="1"/>
</dbReference>
<dbReference type="InterPro" id="IPR013324">
    <property type="entry name" value="RNA_pol_sigma_r3/r4-like"/>
</dbReference>
<dbReference type="Gene3D" id="1.10.10.10">
    <property type="entry name" value="Winged helix-like DNA-binding domain superfamily/Winged helix DNA-binding domain"/>
    <property type="match status" value="1"/>
</dbReference>
<feature type="domain" description="RNA polymerase sigma-70 region 2" evidence="5">
    <location>
        <begin position="15"/>
        <end position="76"/>
    </location>
</feature>
<dbReference type="OrthoDB" id="6383365at2"/>
<comment type="similarity">
    <text evidence="1">Belongs to the sigma-70 factor family. ECF subfamily.</text>
</comment>
<evidence type="ECO:0000256" key="2">
    <source>
        <dbReference type="ARBA" id="ARBA00023015"/>
    </source>
</evidence>
<keyword evidence="2" id="KW-0805">Transcription regulation</keyword>
<reference evidence="8" key="1">
    <citation type="submission" date="2019-02" db="EMBL/GenBank/DDBJ databases">
        <title>Deep-cultivation of Planctomycetes and their phenomic and genomic characterization uncovers novel biology.</title>
        <authorList>
            <person name="Wiegand S."/>
            <person name="Jogler M."/>
            <person name="Boedeker C."/>
            <person name="Pinto D."/>
            <person name="Vollmers J."/>
            <person name="Rivas-Marin E."/>
            <person name="Kohn T."/>
            <person name="Peeters S.H."/>
            <person name="Heuer A."/>
            <person name="Rast P."/>
            <person name="Oberbeckmann S."/>
            <person name="Bunk B."/>
            <person name="Jeske O."/>
            <person name="Meyerdierks A."/>
            <person name="Storesund J.E."/>
            <person name="Kallscheuer N."/>
            <person name="Luecker S."/>
            <person name="Lage O.M."/>
            <person name="Pohl T."/>
            <person name="Merkel B.J."/>
            <person name="Hornburger P."/>
            <person name="Mueller R.-W."/>
            <person name="Bruemmer F."/>
            <person name="Labrenz M."/>
            <person name="Spormann A.M."/>
            <person name="Op den Camp H."/>
            <person name="Overmann J."/>
            <person name="Amann R."/>
            <person name="Jetten M.S.M."/>
            <person name="Mascher T."/>
            <person name="Medema M.H."/>
            <person name="Devos D.P."/>
            <person name="Kaster A.-K."/>
            <person name="Ovreas L."/>
            <person name="Rohde M."/>
            <person name="Galperin M.Y."/>
            <person name="Jogler C."/>
        </authorList>
    </citation>
    <scope>NUCLEOTIDE SEQUENCE [LARGE SCALE GENOMIC DNA]</scope>
    <source>
        <strain evidence="8">Pan97</strain>
    </source>
</reference>
<dbReference type="NCBIfam" id="TIGR02989">
    <property type="entry name" value="Sig-70_gvs1"/>
    <property type="match status" value="1"/>
</dbReference>
<dbReference type="GO" id="GO:0016987">
    <property type="term" value="F:sigma factor activity"/>
    <property type="evidence" value="ECO:0007669"/>
    <property type="project" value="UniProtKB-KW"/>
</dbReference>
<evidence type="ECO:0000259" key="6">
    <source>
        <dbReference type="Pfam" id="PF08281"/>
    </source>
</evidence>
<dbReference type="Pfam" id="PF08281">
    <property type="entry name" value="Sigma70_r4_2"/>
    <property type="match status" value="1"/>
</dbReference>
<dbReference type="Pfam" id="PF04542">
    <property type="entry name" value="Sigma70_r2"/>
    <property type="match status" value="1"/>
</dbReference>
<dbReference type="InterPro" id="IPR039425">
    <property type="entry name" value="RNA_pol_sigma-70-like"/>
</dbReference>
<evidence type="ECO:0000259" key="5">
    <source>
        <dbReference type="Pfam" id="PF04542"/>
    </source>
</evidence>
<dbReference type="PANTHER" id="PTHR43133">
    <property type="entry name" value="RNA POLYMERASE ECF-TYPE SIGMA FACTO"/>
    <property type="match status" value="1"/>
</dbReference>
<keyword evidence="4" id="KW-0804">Transcription</keyword>
<dbReference type="RefSeq" id="WP_144973515.1">
    <property type="nucleotide sequence ID" value="NZ_CP036289.1"/>
</dbReference>
<sequence length="171" mass="20038">MTSTEFIQLLTSSQCRIYAYILSLTFDPDQAEDVLQQTNALLWEKADQFQPDTNFIAWSFRIAYFQVLAHRKTLQRERLIFDDEALQRIAETSKDCDDTFEARQRLLRECLEKLTDRHREFIRRRYQLGATLEKIALDTGTSVNAVKQLLFRARNALYRCVHALPDSEAAI</sequence>
<dbReference type="GO" id="GO:0003677">
    <property type="term" value="F:DNA binding"/>
    <property type="evidence" value="ECO:0007669"/>
    <property type="project" value="InterPro"/>
</dbReference>
<evidence type="ECO:0000256" key="4">
    <source>
        <dbReference type="ARBA" id="ARBA00023163"/>
    </source>
</evidence>
<dbReference type="InterPro" id="IPR014331">
    <property type="entry name" value="RNA_pol_sigma70_ECF_RHOBA"/>
</dbReference>
<proteinExistence type="inferred from homology"/>
<dbReference type="KEGG" id="bvo:Pan97_28880"/>
<dbReference type="CDD" id="cd06171">
    <property type="entry name" value="Sigma70_r4"/>
    <property type="match status" value="1"/>
</dbReference>
<keyword evidence="8" id="KW-1185">Reference proteome</keyword>
<keyword evidence="3" id="KW-0731">Sigma factor</keyword>
<dbReference type="SUPFAM" id="SSF88659">
    <property type="entry name" value="Sigma3 and sigma4 domains of RNA polymerase sigma factors"/>
    <property type="match status" value="1"/>
</dbReference>
<dbReference type="Proteomes" id="UP000318626">
    <property type="component" value="Chromosome"/>
</dbReference>
<dbReference type="InterPro" id="IPR036388">
    <property type="entry name" value="WH-like_DNA-bd_sf"/>
</dbReference>
<protein>
    <submittedName>
        <fullName evidence="7">ECF RNA polymerase sigma factor SigL</fullName>
    </submittedName>
</protein>
<evidence type="ECO:0000256" key="3">
    <source>
        <dbReference type="ARBA" id="ARBA00023082"/>
    </source>
</evidence>
<evidence type="ECO:0000256" key="1">
    <source>
        <dbReference type="ARBA" id="ARBA00010641"/>
    </source>
</evidence>
<dbReference type="PANTHER" id="PTHR43133:SF51">
    <property type="entry name" value="RNA POLYMERASE SIGMA FACTOR"/>
    <property type="match status" value="1"/>
</dbReference>
<name>A0A518C9E2_9BACT</name>
<dbReference type="InterPro" id="IPR007627">
    <property type="entry name" value="RNA_pol_sigma70_r2"/>
</dbReference>
<dbReference type="InterPro" id="IPR014284">
    <property type="entry name" value="RNA_pol_sigma-70_dom"/>
</dbReference>
<dbReference type="InterPro" id="IPR013325">
    <property type="entry name" value="RNA_pol_sigma_r2"/>
</dbReference>
<dbReference type="AlphaFoldDB" id="A0A518C9E2"/>
<dbReference type="Gene3D" id="1.10.1740.10">
    <property type="match status" value="1"/>
</dbReference>
<evidence type="ECO:0000313" key="7">
    <source>
        <dbReference type="EMBL" id="QDU75846.1"/>
    </source>
</evidence>
<evidence type="ECO:0000313" key="8">
    <source>
        <dbReference type="Proteomes" id="UP000318626"/>
    </source>
</evidence>
<dbReference type="NCBIfam" id="TIGR02937">
    <property type="entry name" value="sigma70-ECF"/>
    <property type="match status" value="1"/>
</dbReference>
<feature type="domain" description="RNA polymerase sigma factor 70 region 4 type 2" evidence="6">
    <location>
        <begin position="105"/>
        <end position="157"/>
    </location>
</feature>